<dbReference type="InterPro" id="IPR011990">
    <property type="entry name" value="TPR-like_helical_dom_sf"/>
</dbReference>
<dbReference type="SMART" id="SM00028">
    <property type="entry name" value="TPR"/>
    <property type="match status" value="4"/>
</dbReference>
<dbReference type="PANTHER" id="PTHR46630">
    <property type="entry name" value="TETRATRICOPEPTIDE REPEAT PROTEIN 29"/>
    <property type="match status" value="1"/>
</dbReference>
<evidence type="ECO:0000256" key="4">
    <source>
        <dbReference type="ARBA" id="ARBA00022803"/>
    </source>
</evidence>
<dbReference type="Gene3D" id="1.25.40.10">
    <property type="entry name" value="Tetratricopeptide repeat domain"/>
    <property type="match status" value="2"/>
</dbReference>
<dbReference type="GO" id="GO:0005737">
    <property type="term" value="C:cytoplasm"/>
    <property type="evidence" value="ECO:0007669"/>
    <property type="project" value="UniProtKB-SubCell"/>
</dbReference>
<keyword evidence="2" id="KW-0963">Cytoplasm</keyword>
<comment type="caution">
    <text evidence="5">The sequence shown here is derived from an EMBL/GenBank/DDBJ whole genome shotgun (WGS) entry which is preliminary data.</text>
</comment>
<dbReference type="PROSITE" id="PS50005">
    <property type="entry name" value="TPR"/>
    <property type="match status" value="1"/>
</dbReference>
<sequence length="508" mass="57925">LKSHLINLQGLEFIYEKRLFPELEYIFKHILTQEVAYNSLLTRRRKEIHENIGKAIEEIYTDQLEDFYEMLAYHFLKSENFEKAVQYLKLSGLKAVEKHSLVEALSHYKEAKYALDQVPVSKESKKEKLELILLMTIPLRLLGFPEDSLEILKEGESISNELGDIRSIAILESRMAIYYNYKGNHTDGLLYAERAFEKASKVQDIDLIAPVGLNLCNSYLSSGDFYKMRDMIPGIIKLLEKEKREPDFFNMPMNVYSAFCAYLGFGMGGLGNFKQGAAFCEKGLHYALQLGDSRSIAYVELWYGFFSQATGEWEIAAEHWKNCIKYSEEISWVFALGLAWLGLGTAVTHLGDPQTGIEYIQEGLKIQSSAGVKSNLFWYYCELGNAHFALGDLKSALDCVTKALQLALENNEKQGEGISRISLGRILAKSDPSQSDKAEESILKGINFMEELRIKPYSSQGYLCLGELYADIGQKEKAQENLKKAEGMFKEMGMDYWLAKTREMFNRL</sequence>
<name>A0A0F9BPF8_9ZZZZ</name>
<proteinExistence type="predicted"/>
<accession>A0A0F9BPF8</accession>
<keyword evidence="3" id="KW-0677">Repeat</keyword>
<protein>
    <recommendedName>
        <fullName evidence="6">MalT-like TPR region domain-containing protein</fullName>
    </recommendedName>
</protein>
<evidence type="ECO:0000313" key="5">
    <source>
        <dbReference type="EMBL" id="KKL23735.1"/>
    </source>
</evidence>
<dbReference type="PANTHER" id="PTHR46630:SF1">
    <property type="entry name" value="TETRATRICOPEPTIDE REPEAT PROTEIN 29"/>
    <property type="match status" value="1"/>
</dbReference>
<dbReference type="AlphaFoldDB" id="A0A0F9BPF8"/>
<dbReference type="Pfam" id="PF13424">
    <property type="entry name" value="TPR_12"/>
    <property type="match status" value="1"/>
</dbReference>
<dbReference type="InterPro" id="IPR019734">
    <property type="entry name" value="TPR_rpt"/>
</dbReference>
<dbReference type="EMBL" id="LAZR01036865">
    <property type="protein sequence ID" value="KKL23735.1"/>
    <property type="molecule type" value="Genomic_DNA"/>
</dbReference>
<organism evidence="5">
    <name type="scientific">marine sediment metagenome</name>
    <dbReference type="NCBI Taxonomy" id="412755"/>
    <lineage>
        <taxon>unclassified sequences</taxon>
        <taxon>metagenomes</taxon>
        <taxon>ecological metagenomes</taxon>
    </lineage>
</organism>
<comment type="subcellular location">
    <subcellularLocation>
        <location evidence="1">Cytoplasm</location>
    </subcellularLocation>
</comment>
<evidence type="ECO:0000256" key="3">
    <source>
        <dbReference type="ARBA" id="ARBA00022737"/>
    </source>
</evidence>
<evidence type="ECO:0000256" key="2">
    <source>
        <dbReference type="ARBA" id="ARBA00022490"/>
    </source>
</evidence>
<dbReference type="InterPro" id="IPR051476">
    <property type="entry name" value="Bac_ResReg_Asp_Phosphatase"/>
</dbReference>
<dbReference type="SUPFAM" id="SSF48452">
    <property type="entry name" value="TPR-like"/>
    <property type="match status" value="3"/>
</dbReference>
<keyword evidence="4" id="KW-0802">TPR repeat</keyword>
<reference evidence="5" key="1">
    <citation type="journal article" date="2015" name="Nature">
        <title>Complex archaea that bridge the gap between prokaryotes and eukaryotes.</title>
        <authorList>
            <person name="Spang A."/>
            <person name="Saw J.H."/>
            <person name="Jorgensen S.L."/>
            <person name="Zaremba-Niedzwiedzka K."/>
            <person name="Martijn J."/>
            <person name="Lind A.E."/>
            <person name="van Eijk R."/>
            <person name="Schleper C."/>
            <person name="Guy L."/>
            <person name="Ettema T.J."/>
        </authorList>
    </citation>
    <scope>NUCLEOTIDE SEQUENCE</scope>
</reference>
<evidence type="ECO:0000256" key="1">
    <source>
        <dbReference type="ARBA" id="ARBA00004496"/>
    </source>
</evidence>
<dbReference type="Pfam" id="PF13181">
    <property type="entry name" value="TPR_8"/>
    <property type="match status" value="1"/>
</dbReference>
<dbReference type="GO" id="GO:0003341">
    <property type="term" value="P:cilium movement"/>
    <property type="evidence" value="ECO:0007669"/>
    <property type="project" value="TreeGrafter"/>
</dbReference>
<feature type="non-terminal residue" evidence="5">
    <location>
        <position position="1"/>
    </location>
</feature>
<dbReference type="GO" id="GO:0005929">
    <property type="term" value="C:cilium"/>
    <property type="evidence" value="ECO:0007669"/>
    <property type="project" value="TreeGrafter"/>
</dbReference>
<evidence type="ECO:0008006" key="6">
    <source>
        <dbReference type="Google" id="ProtNLM"/>
    </source>
</evidence>
<gene>
    <name evidence="5" type="ORF">LCGC14_2422410</name>
</gene>